<accession>A0ABD8HNN1</accession>
<sequence length="75" mass="7761">MLALIVEPGKTAAKYVNPESLVWRDAGVVLGYMSIVAEVLGLSFCPLGITAHAELTNLFGPNECLFGAGLALLGG</sequence>
<evidence type="ECO:0000313" key="2">
    <source>
        <dbReference type="RefSeq" id="WP_169732561.1"/>
    </source>
</evidence>
<dbReference type="Gene3D" id="3.40.109.10">
    <property type="entry name" value="NADH Oxidase"/>
    <property type="match status" value="1"/>
</dbReference>
<proteinExistence type="predicted"/>
<dbReference type="SUPFAM" id="SSF55469">
    <property type="entry name" value="FMN-dependent nitroreductase-like"/>
    <property type="match status" value="1"/>
</dbReference>
<dbReference type="Proteomes" id="UP000675920">
    <property type="component" value="Unplaced"/>
</dbReference>
<dbReference type="AlphaFoldDB" id="A0ABD8HNN1"/>
<evidence type="ECO:0000313" key="1">
    <source>
        <dbReference type="Proteomes" id="UP000675920"/>
    </source>
</evidence>
<name>A0ABD8HNN1_9BURK</name>
<protein>
    <submittedName>
        <fullName evidence="2">Uncharacterized protein</fullName>
    </submittedName>
</protein>
<reference evidence="2" key="1">
    <citation type="submission" date="2025-08" db="UniProtKB">
        <authorList>
            <consortium name="RefSeq"/>
        </authorList>
    </citation>
    <scope>IDENTIFICATION</scope>
</reference>
<dbReference type="RefSeq" id="WP_169732561.1">
    <property type="nucleotide sequence ID" value="NZ_KI519499.1"/>
</dbReference>
<organism evidence="1 2">
    <name type="scientific">Derxia gummosa DSM 723</name>
    <dbReference type="NCBI Taxonomy" id="1121388"/>
    <lineage>
        <taxon>Bacteria</taxon>
        <taxon>Pseudomonadati</taxon>
        <taxon>Pseudomonadota</taxon>
        <taxon>Betaproteobacteria</taxon>
        <taxon>Burkholderiales</taxon>
        <taxon>Alcaligenaceae</taxon>
        <taxon>Derxia</taxon>
    </lineage>
</organism>
<keyword evidence="1" id="KW-1185">Reference proteome</keyword>
<dbReference type="InterPro" id="IPR000415">
    <property type="entry name" value="Nitroreductase-like"/>
</dbReference>